<keyword evidence="1" id="KW-0732">Signal</keyword>
<protein>
    <submittedName>
        <fullName evidence="2">Uncharacterized protein</fullName>
    </submittedName>
</protein>
<proteinExistence type="predicted"/>
<dbReference type="EMBL" id="JAVDRD010000005">
    <property type="protein sequence ID" value="MDR6511262.1"/>
    <property type="molecule type" value="Genomic_DNA"/>
</dbReference>
<sequence>MRARTCLSALALLLTTAASAQTIRAQPPGRQATALPRIAAPHGRPALFVDGAPFLVLGAQANNSSNHASVLPQVWQTVEQLGANTLEMPVA</sequence>
<dbReference type="Proteomes" id="UP001184150">
    <property type="component" value="Unassembled WGS sequence"/>
</dbReference>
<evidence type="ECO:0000313" key="2">
    <source>
        <dbReference type="EMBL" id="MDR6511262.1"/>
    </source>
</evidence>
<comment type="caution">
    <text evidence="2">The sequence shown here is derived from an EMBL/GenBank/DDBJ whole genome shotgun (WGS) entry which is preliminary data.</text>
</comment>
<organism evidence="2 3">
    <name type="scientific">Novosphingobium capsulatum</name>
    <dbReference type="NCBI Taxonomy" id="13688"/>
    <lineage>
        <taxon>Bacteria</taxon>
        <taxon>Pseudomonadati</taxon>
        <taxon>Pseudomonadota</taxon>
        <taxon>Alphaproteobacteria</taxon>
        <taxon>Sphingomonadales</taxon>
        <taxon>Sphingomonadaceae</taxon>
        <taxon>Novosphingobium</taxon>
    </lineage>
</organism>
<keyword evidence="3" id="KW-1185">Reference proteome</keyword>
<dbReference type="RefSeq" id="WP_171793523.1">
    <property type="nucleotide sequence ID" value="NZ_JAVDRD010000005.1"/>
</dbReference>
<name>A0ABU1MML3_9SPHN</name>
<feature type="signal peptide" evidence="1">
    <location>
        <begin position="1"/>
        <end position="20"/>
    </location>
</feature>
<feature type="chain" id="PRO_5046943330" evidence="1">
    <location>
        <begin position="21"/>
        <end position="91"/>
    </location>
</feature>
<gene>
    <name evidence="2" type="ORF">J2792_002134</name>
</gene>
<dbReference type="Gene3D" id="3.20.20.80">
    <property type="entry name" value="Glycosidases"/>
    <property type="match status" value="1"/>
</dbReference>
<reference evidence="2 3" key="1">
    <citation type="submission" date="2023-07" db="EMBL/GenBank/DDBJ databases">
        <title>Sorghum-associated microbial communities from plants grown in Nebraska, USA.</title>
        <authorList>
            <person name="Schachtman D."/>
        </authorList>
    </citation>
    <scope>NUCLEOTIDE SEQUENCE [LARGE SCALE GENOMIC DNA]</scope>
    <source>
        <strain evidence="2 3">DS1027</strain>
    </source>
</reference>
<evidence type="ECO:0000256" key="1">
    <source>
        <dbReference type="SAM" id="SignalP"/>
    </source>
</evidence>
<evidence type="ECO:0000313" key="3">
    <source>
        <dbReference type="Proteomes" id="UP001184150"/>
    </source>
</evidence>
<accession>A0ABU1MML3</accession>